<sequence>MFSYGRLSKYELDACAAEVNETLYFNAILAPKESRAKWRATQVWKECDKEIMERYVSTIAKNQNKGRPYSSVLPTTSMSDPTALSKENKAMDSDSSDYGLLDDEEVDEEDAGAVSEIARAEGLNLANDIKFLSDDVEEELERILGPSQVPTTTHTTNKNPSCHVQNEASDEDTSITGCIEDISVNFSDAGSLSEKDQPCVTSTTPKGKKTPMVSFDSPLSERSSIAVQTLSTGDIMATQIFHDMN</sequence>
<protein>
    <submittedName>
        <fullName evidence="4">DDE-1 domain-containing protein</fullName>
    </submittedName>
</protein>
<name>A0A0R3U848_MESCO</name>
<feature type="region of interest" description="Disordered" evidence="1">
    <location>
        <begin position="148"/>
        <end position="168"/>
    </location>
</feature>
<gene>
    <name evidence="2" type="ORF">MCOS_LOCUS3032</name>
</gene>
<organism evidence="4">
    <name type="scientific">Mesocestoides corti</name>
    <name type="common">Flatworm</name>
    <dbReference type="NCBI Taxonomy" id="53468"/>
    <lineage>
        <taxon>Eukaryota</taxon>
        <taxon>Metazoa</taxon>
        <taxon>Spiralia</taxon>
        <taxon>Lophotrochozoa</taxon>
        <taxon>Platyhelminthes</taxon>
        <taxon>Cestoda</taxon>
        <taxon>Eucestoda</taxon>
        <taxon>Cyclophyllidea</taxon>
        <taxon>Mesocestoididae</taxon>
        <taxon>Mesocestoides</taxon>
    </lineage>
</organism>
<evidence type="ECO:0000256" key="1">
    <source>
        <dbReference type="SAM" id="MobiDB-lite"/>
    </source>
</evidence>
<reference evidence="4" key="2">
    <citation type="submission" date="2019-11" db="UniProtKB">
        <authorList>
            <consortium name="WormBaseParasite"/>
        </authorList>
    </citation>
    <scope>IDENTIFICATION</scope>
</reference>
<feature type="region of interest" description="Disordered" evidence="1">
    <location>
        <begin position="190"/>
        <end position="220"/>
    </location>
</feature>
<dbReference type="WBParaSite" id="MCU_010053-RA">
    <property type="protein sequence ID" value="MCU_010053-RA"/>
    <property type="gene ID" value="MCU_010053"/>
</dbReference>
<dbReference type="EMBL" id="UXSR01000600">
    <property type="protein sequence ID" value="VDD77029.1"/>
    <property type="molecule type" value="Genomic_DNA"/>
</dbReference>
<evidence type="ECO:0000313" key="4">
    <source>
        <dbReference type="WBParaSite" id="MCU_010053-RA"/>
    </source>
</evidence>
<reference evidence="2 3" key="1">
    <citation type="submission" date="2018-10" db="EMBL/GenBank/DDBJ databases">
        <authorList>
            <consortium name="Pathogen Informatics"/>
        </authorList>
    </citation>
    <scope>NUCLEOTIDE SEQUENCE [LARGE SCALE GENOMIC DNA]</scope>
</reference>
<dbReference type="Proteomes" id="UP000267029">
    <property type="component" value="Unassembled WGS sequence"/>
</dbReference>
<evidence type="ECO:0000313" key="2">
    <source>
        <dbReference type="EMBL" id="VDD77029.1"/>
    </source>
</evidence>
<dbReference type="AlphaFoldDB" id="A0A0R3U848"/>
<dbReference type="STRING" id="53468.A0A0R3U848"/>
<feature type="compositionally biased region" description="Polar residues" evidence="1">
    <location>
        <begin position="72"/>
        <end position="82"/>
    </location>
</feature>
<feature type="region of interest" description="Disordered" evidence="1">
    <location>
        <begin position="66"/>
        <end position="99"/>
    </location>
</feature>
<feature type="compositionally biased region" description="Polar residues" evidence="1">
    <location>
        <begin position="148"/>
        <end position="167"/>
    </location>
</feature>
<proteinExistence type="predicted"/>
<dbReference type="OrthoDB" id="6272526at2759"/>
<accession>A0A0R3U848</accession>
<evidence type="ECO:0000313" key="3">
    <source>
        <dbReference type="Proteomes" id="UP000267029"/>
    </source>
</evidence>
<keyword evidence="3" id="KW-1185">Reference proteome</keyword>